<evidence type="ECO:0000256" key="24">
    <source>
        <dbReference type="PIRSR" id="PIRSR601548-8"/>
    </source>
</evidence>
<feature type="signal peptide" evidence="27">
    <location>
        <begin position="1"/>
        <end position="21"/>
    </location>
</feature>
<evidence type="ECO:0000256" key="19">
    <source>
        <dbReference type="PIRSR" id="PIRSR601548-11"/>
    </source>
</evidence>
<feature type="region of interest" description="Disordered" evidence="26">
    <location>
        <begin position="24"/>
        <end position="46"/>
    </location>
</feature>
<evidence type="ECO:0000256" key="3">
    <source>
        <dbReference type="ARBA" id="ARBA00022645"/>
    </source>
</evidence>
<keyword evidence="7" id="KW-0378">Hydrolase</keyword>
<feature type="binding site" evidence="24">
    <location>
        <position position="424"/>
    </location>
    <ligand>
        <name>Zn(2+)</name>
        <dbReference type="ChEBI" id="CHEBI:29105"/>
        <label>2</label>
        <note>catalytic</note>
    </ligand>
</feature>
<dbReference type="AlphaFoldDB" id="A0A8J2PXK0"/>
<feature type="glycosylation site" description="N-linked (GlcNAc...) asparagine" evidence="23">
    <location>
        <position position="166"/>
    </location>
</feature>
<feature type="active site" description="Proton donor 1" evidence="17">
    <location>
        <position position="526"/>
    </location>
</feature>
<dbReference type="Pfam" id="PF01401">
    <property type="entry name" value="Peptidase_M2"/>
    <property type="match status" value="1"/>
</dbReference>
<dbReference type="GO" id="GO:0005886">
    <property type="term" value="C:plasma membrane"/>
    <property type="evidence" value="ECO:0007669"/>
    <property type="project" value="TreeGrafter"/>
</dbReference>
<evidence type="ECO:0000256" key="16">
    <source>
        <dbReference type="ARBA" id="ARBA00042621"/>
    </source>
</evidence>
<evidence type="ECO:0000256" key="23">
    <source>
        <dbReference type="PIRSR" id="PIRSR601548-5"/>
    </source>
</evidence>
<dbReference type="PROSITE" id="PS52011">
    <property type="entry name" value="PEPTIDASE_M2"/>
    <property type="match status" value="1"/>
</dbReference>
<dbReference type="GO" id="GO:0046872">
    <property type="term" value="F:metal ion binding"/>
    <property type="evidence" value="ECO:0007669"/>
    <property type="project" value="UniProtKB-KW"/>
</dbReference>
<evidence type="ECO:0000256" key="11">
    <source>
        <dbReference type="ARBA" id="ARBA00023180"/>
    </source>
</evidence>
<evidence type="ECO:0000256" key="8">
    <source>
        <dbReference type="ARBA" id="ARBA00022833"/>
    </source>
</evidence>
<feature type="disulfide bond" evidence="22 25">
    <location>
        <begin position="365"/>
        <end position="383"/>
    </location>
</feature>
<dbReference type="EMBL" id="CAJVCH010537282">
    <property type="protein sequence ID" value="CAG7825705.1"/>
    <property type="molecule type" value="Genomic_DNA"/>
</dbReference>
<keyword evidence="9" id="KW-0482">Metalloprotease</keyword>
<keyword evidence="29" id="KW-1185">Reference proteome</keyword>
<evidence type="ECO:0000256" key="20">
    <source>
        <dbReference type="PIRSR" id="PIRSR601548-2"/>
    </source>
</evidence>
<dbReference type="Proteomes" id="UP000708208">
    <property type="component" value="Unassembled WGS sequence"/>
</dbReference>
<feature type="binding site" evidence="20">
    <location>
        <position position="535"/>
    </location>
    <ligand>
        <name>chloride</name>
        <dbReference type="ChEBI" id="CHEBI:17996"/>
        <label>1</label>
    </ligand>
</feature>
<evidence type="ECO:0000256" key="9">
    <source>
        <dbReference type="ARBA" id="ARBA00023049"/>
    </source>
</evidence>
<reference evidence="28" key="1">
    <citation type="submission" date="2021-06" db="EMBL/GenBank/DDBJ databases">
        <authorList>
            <person name="Hodson N. C."/>
            <person name="Mongue J. A."/>
            <person name="Jaron S. K."/>
        </authorList>
    </citation>
    <scope>NUCLEOTIDE SEQUENCE</scope>
</reference>
<evidence type="ECO:0000256" key="15">
    <source>
        <dbReference type="ARBA" id="ARBA00041692"/>
    </source>
</evidence>
<feature type="binding site" evidence="24">
    <location>
        <position position="396"/>
    </location>
    <ligand>
        <name>Zn(2+)</name>
        <dbReference type="ChEBI" id="CHEBI:29105"/>
        <label>2</label>
        <note>catalytic</note>
    </ligand>
</feature>
<evidence type="ECO:0000256" key="10">
    <source>
        <dbReference type="ARBA" id="ARBA00023157"/>
    </source>
</evidence>
<evidence type="ECO:0000256" key="13">
    <source>
        <dbReference type="ARBA" id="ARBA00038977"/>
    </source>
</evidence>
<evidence type="ECO:0000256" key="7">
    <source>
        <dbReference type="ARBA" id="ARBA00022801"/>
    </source>
</evidence>
<keyword evidence="10 22" id="KW-1015">Disulfide bond</keyword>
<keyword evidence="11 18" id="KW-0325">Glycoprotein</keyword>
<evidence type="ECO:0000256" key="14">
    <source>
        <dbReference type="ARBA" id="ARBA00039858"/>
    </source>
</evidence>
<dbReference type="FunFam" id="1.10.1370.30:FF:000004">
    <property type="entry name" value="Angiotensin-converting enzyme"/>
    <property type="match status" value="1"/>
</dbReference>
<dbReference type="InterPro" id="IPR001548">
    <property type="entry name" value="Peptidase_M2"/>
</dbReference>
<feature type="compositionally biased region" description="Basic and acidic residues" evidence="26">
    <location>
        <begin position="34"/>
        <end position="46"/>
    </location>
</feature>
<evidence type="ECO:0000313" key="29">
    <source>
        <dbReference type="Proteomes" id="UP000708208"/>
    </source>
</evidence>
<dbReference type="PANTHER" id="PTHR10514:SF27">
    <property type="entry name" value="ANGIOTENSIN-CONVERTING ENZYME"/>
    <property type="match status" value="1"/>
</dbReference>
<evidence type="ECO:0000313" key="28">
    <source>
        <dbReference type="EMBL" id="CAG7825705.1"/>
    </source>
</evidence>
<feature type="disulfide bond" evidence="22 25">
    <location>
        <begin position="163"/>
        <end position="171"/>
    </location>
</feature>
<protein>
    <recommendedName>
        <fullName evidence="14">Angiotensin-converting enzyme</fullName>
        <ecNumber evidence="13">3.4.15.1</ecNumber>
    </recommendedName>
    <alternativeName>
        <fullName evidence="16">Dipeptidyl carboxypeptidase I</fullName>
    </alternativeName>
    <alternativeName>
        <fullName evidence="15">Kininase II</fullName>
    </alternativeName>
</protein>
<evidence type="ECO:0000256" key="17">
    <source>
        <dbReference type="PIRSR" id="PIRSR601548-1"/>
    </source>
</evidence>
<keyword evidence="5 21" id="KW-0479">Metal-binding</keyword>
<feature type="chain" id="PRO_5035312903" description="Angiotensin-converting enzyme" evidence="27">
    <location>
        <begin position="22"/>
        <end position="646"/>
    </location>
</feature>
<keyword evidence="3" id="KW-0121">Carboxypeptidase</keyword>
<proteinExistence type="inferred from homology"/>
<feature type="active site" description="Proton acceptor 2" evidence="19">
    <location>
        <position position="397"/>
    </location>
</feature>
<dbReference type="GO" id="GO:0008237">
    <property type="term" value="F:metallopeptidase activity"/>
    <property type="evidence" value="ECO:0007669"/>
    <property type="project" value="UniProtKB-KW"/>
</dbReference>
<feature type="binding site" evidence="20">
    <location>
        <position position="238"/>
    </location>
    <ligand>
        <name>chloride</name>
        <dbReference type="ChEBI" id="CHEBI:17996"/>
        <label>1</label>
    </ligand>
</feature>
<organism evidence="28 29">
    <name type="scientific">Allacma fusca</name>
    <dbReference type="NCBI Taxonomy" id="39272"/>
    <lineage>
        <taxon>Eukaryota</taxon>
        <taxon>Metazoa</taxon>
        <taxon>Ecdysozoa</taxon>
        <taxon>Arthropoda</taxon>
        <taxon>Hexapoda</taxon>
        <taxon>Collembola</taxon>
        <taxon>Symphypleona</taxon>
        <taxon>Sminthuridae</taxon>
        <taxon>Allacma</taxon>
    </lineage>
</organism>
<dbReference type="OrthoDB" id="10029630at2759"/>
<feature type="glycosylation site" description="N-linked (GlcNAc...) asparagine; partial" evidence="18">
    <location>
        <position position="166"/>
    </location>
</feature>
<evidence type="ECO:0000256" key="18">
    <source>
        <dbReference type="PIRSR" id="PIRSR601548-10"/>
    </source>
</evidence>
<keyword evidence="8 21" id="KW-0862">Zinc</keyword>
<feature type="binding site" evidence="21">
    <location>
        <position position="400"/>
    </location>
    <ligand>
        <name>Zn(2+)</name>
        <dbReference type="ChEBI" id="CHEBI:29105"/>
        <label>1</label>
        <note>catalytic</note>
    </ligand>
</feature>
<evidence type="ECO:0000256" key="27">
    <source>
        <dbReference type="SAM" id="SignalP"/>
    </source>
</evidence>
<comment type="caution">
    <text evidence="28">The sequence shown here is derived from an EMBL/GenBank/DDBJ whole genome shotgun (WGS) entry which is preliminary data.</text>
</comment>
<name>A0A8J2PXK0_9HEXA</name>
<feature type="binding site" evidence="21">
    <location>
        <position position="396"/>
    </location>
    <ligand>
        <name>Zn(2+)</name>
        <dbReference type="ChEBI" id="CHEBI:29105"/>
        <label>1</label>
        <note>catalytic</note>
    </ligand>
</feature>
<dbReference type="GO" id="GO:0006508">
    <property type="term" value="P:proteolysis"/>
    <property type="evidence" value="ECO:0007669"/>
    <property type="project" value="UniProtKB-KW"/>
</dbReference>
<evidence type="ECO:0000256" key="4">
    <source>
        <dbReference type="ARBA" id="ARBA00022670"/>
    </source>
</evidence>
<evidence type="ECO:0000256" key="2">
    <source>
        <dbReference type="ARBA" id="ARBA00008139"/>
    </source>
</evidence>
<evidence type="ECO:0000256" key="22">
    <source>
        <dbReference type="PIRSR" id="PIRSR601548-4"/>
    </source>
</evidence>
<comment type="catalytic activity">
    <reaction evidence="12">
        <text>Release of a C-terminal dipeptide, oligopeptide-|-Xaa-Yaa, when Xaa is not Pro, and Yaa is neither Asp nor Glu. Thus, conversion of angiotensin I to angiotensin II, with increase in vasoconstrictor activity, but no action on angiotensin II.</text>
        <dbReference type="EC" id="3.4.15.1"/>
    </reaction>
</comment>
<evidence type="ECO:0000256" key="25">
    <source>
        <dbReference type="PROSITE-ProRule" id="PRU01355"/>
    </source>
</evidence>
<evidence type="ECO:0000256" key="1">
    <source>
        <dbReference type="ARBA" id="ARBA00001947"/>
    </source>
</evidence>
<sequence length="646" mass="75124">MGKIIYFVLFTVFISSKLVHSQEAERTTNQPEVNTRDEETPQHLPDDPKLVELKAKAFLDDAEKRQSEECRKAVVAEWVFASNITDENQQKSLEAALAHAKFKKDLWKRVIAFPWKNFKDPTLQRQFKALSNLGTDALPEDKLEKYTKLVNEMQSKYSMAKVCRFNDTDKCDLSLEPELSNILQTSRDYEELEHVWLKWREVSGNAIKDQYPQYVELVNEAARMNGFKDGMEFWLDRYESKTFRDDVYKLWEQIRPLYEQLHAYVRRQLRKQYGSSKISRDGAIPAHVLGNMWAQNWGHILSFTTPYPDKPSVDVSETMVKKNYTVFDMFKESEKFFMSVGLPPMTSEFWANSIIEKPTDREIICHASAWDFCDGKDFRIKQCTEVKMNDLIVVHHEMGHIIYFMQYKDQPIAFREGANPGFHEAVGDLLALSVSTPKHLREIGLLENAEEDKELSINYLYSQALDKVAFIPFALLLDQFRWDIFTGEIKPEEYNCHWWKLRNQYQGLRPPVTRKSTDFDAGAKYHVPASVPYIRYFVSHIIQYQMHKALCITAGQYDPADPSRPLHQCDIYRNKDAGAKLGNMLALGSSKPWPEALEQVTGQKVMDASALVEYYQPLYEWLREQNAKAEEPIGWKESDEPLCVSV</sequence>
<dbReference type="GO" id="GO:0004180">
    <property type="term" value="F:carboxypeptidase activity"/>
    <property type="evidence" value="ECO:0007669"/>
    <property type="project" value="UniProtKB-KW"/>
</dbReference>
<evidence type="ECO:0000256" key="21">
    <source>
        <dbReference type="PIRSR" id="PIRSR601548-3"/>
    </source>
</evidence>
<evidence type="ECO:0000256" key="12">
    <source>
        <dbReference type="ARBA" id="ARBA00036868"/>
    </source>
</evidence>
<comment type="cofactor">
    <cofactor evidence="1">
        <name>Zn(2+)</name>
        <dbReference type="ChEBI" id="CHEBI:29105"/>
    </cofactor>
</comment>
<dbReference type="CDD" id="cd06461">
    <property type="entry name" value="M2_ACE"/>
    <property type="match status" value="1"/>
</dbReference>
<feature type="glycosylation site" description="N-linked (GlcNAc...) asparagine" evidence="18">
    <location>
        <position position="83"/>
    </location>
</feature>
<evidence type="ECO:0000256" key="5">
    <source>
        <dbReference type="ARBA" id="ARBA00022723"/>
    </source>
</evidence>
<feature type="binding site" evidence="24">
    <location>
        <position position="400"/>
    </location>
    <ligand>
        <name>Zn(2+)</name>
        <dbReference type="ChEBI" id="CHEBI:29105"/>
        <label>2</label>
        <note>catalytic</note>
    </ligand>
</feature>
<keyword evidence="6 27" id="KW-0732">Signal</keyword>
<feature type="binding site" evidence="21">
    <location>
        <position position="424"/>
    </location>
    <ligand>
        <name>Zn(2+)</name>
        <dbReference type="ChEBI" id="CHEBI:29105"/>
        <label>1</label>
        <note>catalytic</note>
    </ligand>
</feature>
<evidence type="ECO:0000256" key="6">
    <source>
        <dbReference type="ARBA" id="ARBA00022729"/>
    </source>
</evidence>
<dbReference type="GO" id="GO:0008241">
    <property type="term" value="F:peptidyl-dipeptidase activity"/>
    <property type="evidence" value="ECO:0007669"/>
    <property type="project" value="UniProtKB-EC"/>
</dbReference>
<feature type="active site" description="Proton acceptor 1" evidence="17">
    <location>
        <position position="397"/>
    </location>
</feature>
<evidence type="ECO:0000256" key="26">
    <source>
        <dbReference type="SAM" id="MobiDB-lite"/>
    </source>
</evidence>
<feature type="disulfide bond" evidence="22 25">
    <location>
        <begin position="551"/>
        <end position="569"/>
    </location>
</feature>
<dbReference type="PANTHER" id="PTHR10514">
    <property type="entry name" value="ANGIOTENSIN-CONVERTING ENZYME"/>
    <property type="match status" value="1"/>
</dbReference>
<keyword evidence="4" id="KW-0645">Protease</keyword>
<comment type="similarity">
    <text evidence="2 25">Belongs to the peptidase M2 family.</text>
</comment>
<gene>
    <name evidence="28" type="ORF">AFUS01_LOCUS35803</name>
</gene>
<feature type="active site" description="Proton donor 2" evidence="19">
    <location>
        <position position="526"/>
    </location>
</feature>
<dbReference type="EC" id="3.4.15.1" evidence="13"/>
<accession>A0A8J2PXK0</accession>